<dbReference type="GO" id="GO:0000150">
    <property type="term" value="F:DNA strand exchange activity"/>
    <property type="evidence" value="ECO:0007669"/>
    <property type="project" value="InterPro"/>
</dbReference>
<keyword evidence="4" id="KW-1185">Reference proteome</keyword>
<dbReference type="AlphaFoldDB" id="A0A9X1STL2"/>
<accession>A0A9X1STL2</accession>
<dbReference type="CDD" id="cd00338">
    <property type="entry name" value="Ser_Recombinase"/>
    <property type="match status" value="1"/>
</dbReference>
<dbReference type="GO" id="GO:0003677">
    <property type="term" value="F:DNA binding"/>
    <property type="evidence" value="ECO:0007669"/>
    <property type="project" value="InterPro"/>
</dbReference>
<dbReference type="InterPro" id="IPR050639">
    <property type="entry name" value="SSR_resolvase"/>
</dbReference>
<dbReference type="InterPro" id="IPR025827">
    <property type="entry name" value="Zn_ribbon_recom_dom"/>
</dbReference>
<evidence type="ECO:0000256" key="1">
    <source>
        <dbReference type="SAM" id="MobiDB-lite"/>
    </source>
</evidence>
<evidence type="ECO:0000313" key="3">
    <source>
        <dbReference type="EMBL" id="MCD5310705.1"/>
    </source>
</evidence>
<dbReference type="InterPro" id="IPR006119">
    <property type="entry name" value="Resolv_N"/>
</dbReference>
<dbReference type="Pfam" id="PF00239">
    <property type="entry name" value="Resolvase"/>
    <property type="match status" value="1"/>
</dbReference>
<dbReference type="Pfam" id="PF13408">
    <property type="entry name" value="Zn_ribbon_recom"/>
    <property type="match status" value="1"/>
</dbReference>
<dbReference type="InterPro" id="IPR011109">
    <property type="entry name" value="DNA_bind_recombinase_dom"/>
</dbReference>
<dbReference type="Pfam" id="PF07508">
    <property type="entry name" value="Recombinase"/>
    <property type="match status" value="1"/>
</dbReference>
<dbReference type="PROSITE" id="PS51737">
    <property type="entry name" value="RECOMBINASE_DNA_BIND"/>
    <property type="match status" value="1"/>
</dbReference>
<dbReference type="InterPro" id="IPR036162">
    <property type="entry name" value="Resolvase-like_N_sf"/>
</dbReference>
<dbReference type="PANTHER" id="PTHR30461">
    <property type="entry name" value="DNA-INVERTASE FROM LAMBDOID PROPHAGE"/>
    <property type="match status" value="1"/>
</dbReference>
<gene>
    <name evidence="3" type="ORF">LR394_07350</name>
</gene>
<dbReference type="PANTHER" id="PTHR30461:SF23">
    <property type="entry name" value="DNA RECOMBINASE-RELATED"/>
    <property type="match status" value="1"/>
</dbReference>
<dbReference type="EMBL" id="JAJOMB010000003">
    <property type="protein sequence ID" value="MCD5310705.1"/>
    <property type="molecule type" value="Genomic_DNA"/>
</dbReference>
<name>A0A9X1STL2_9ACTN</name>
<dbReference type="RefSeq" id="WP_231439820.1">
    <property type="nucleotide sequence ID" value="NZ_JAJOMB010000003.1"/>
</dbReference>
<sequence length="554" mass="62584">MSKRFAFYGRVSTEDQQDPESSKQWQLARSRALIEPHGGEIVTEFFDVGLSRSLPWKRREEAAALLQTFRERDRGFNAVVIGEPARAFYGNQFGLTFPVFEHYGVELWVPEVGGRIDPGSDAHELVMTMYGGMSKGERNRIKIRVKTSMKAQASTQGRYLGGRPPYGYLLADAGPHPNPGKASAGQRAHRLEVDPTAAPVVQRIYREYLQGRGTASIANRLTREGVPCPSAHDPARNRHRSGAAWVASAIEAILRNPRYTGYEVWNKQRKEEVLIDVEDVALGHQSRMRWNAREKWIISPSKRHEAIIDEADFDLAQSALKDRGHQDVSQRTVRAPRRSTRPYLFRGVITCGRCQRHMEGSWNNGRAHYRCKLKLADRALAEAGHPSTVYVREDKILPHLDAWLDQLFSPTRCHQTVDLLREGSRVSGIESRRESLKKLQACDGKIRRYREALEAGADPSMVAQWTSEVVAEQARLTVALRDLEPANELSKKELLQVVEELGGLSQALKKAEPRDRADLYLQLGLHLCYEQDNRLIRATIIPEACTTLRVRGGT</sequence>
<dbReference type="SMART" id="SM00857">
    <property type="entry name" value="Resolvase"/>
    <property type="match status" value="1"/>
</dbReference>
<feature type="domain" description="Recombinase" evidence="2">
    <location>
        <begin position="165"/>
        <end position="326"/>
    </location>
</feature>
<evidence type="ECO:0000259" key="2">
    <source>
        <dbReference type="PROSITE" id="PS51737"/>
    </source>
</evidence>
<evidence type="ECO:0000313" key="4">
    <source>
        <dbReference type="Proteomes" id="UP001138997"/>
    </source>
</evidence>
<protein>
    <submittedName>
        <fullName evidence="3">Recombinase family protein</fullName>
    </submittedName>
</protein>
<dbReference type="Gene3D" id="3.40.50.1390">
    <property type="entry name" value="Resolvase, N-terminal catalytic domain"/>
    <property type="match status" value="1"/>
</dbReference>
<comment type="caution">
    <text evidence="3">The sequence shown here is derived from an EMBL/GenBank/DDBJ whole genome shotgun (WGS) entry which is preliminary data.</text>
</comment>
<reference evidence="3" key="1">
    <citation type="submission" date="2021-11" db="EMBL/GenBank/DDBJ databases">
        <title>Streptomyces corallinus and Kineosporia corallina sp. nov., two new coral-derived marine actinobacteria.</title>
        <authorList>
            <person name="Buangrab K."/>
            <person name="Sutthacheep M."/>
            <person name="Yeemin T."/>
            <person name="Harunari E."/>
            <person name="Igarashi Y."/>
            <person name="Sripreechasak P."/>
            <person name="Kanchanasin P."/>
            <person name="Tanasupawat S."/>
            <person name="Phongsopitanun W."/>
        </authorList>
    </citation>
    <scope>NUCLEOTIDE SEQUENCE</scope>
    <source>
        <strain evidence="3">JCM 31032</strain>
    </source>
</reference>
<proteinExistence type="predicted"/>
<dbReference type="Gene3D" id="3.90.1750.20">
    <property type="entry name" value="Putative Large Serine Recombinase, Chain B, Domain 2"/>
    <property type="match status" value="1"/>
</dbReference>
<dbReference type="InterPro" id="IPR038109">
    <property type="entry name" value="DNA_bind_recomb_sf"/>
</dbReference>
<dbReference type="SUPFAM" id="SSF53041">
    <property type="entry name" value="Resolvase-like"/>
    <property type="match status" value="1"/>
</dbReference>
<feature type="region of interest" description="Disordered" evidence="1">
    <location>
        <begin position="1"/>
        <end position="22"/>
    </location>
</feature>
<dbReference type="Proteomes" id="UP001138997">
    <property type="component" value="Unassembled WGS sequence"/>
</dbReference>
<organism evidence="3 4">
    <name type="scientific">Kineosporia babensis</name>
    <dbReference type="NCBI Taxonomy" id="499548"/>
    <lineage>
        <taxon>Bacteria</taxon>
        <taxon>Bacillati</taxon>
        <taxon>Actinomycetota</taxon>
        <taxon>Actinomycetes</taxon>
        <taxon>Kineosporiales</taxon>
        <taxon>Kineosporiaceae</taxon>
        <taxon>Kineosporia</taxon>
    </lineage>
</organism>